<gene>
    <name evidence="1" type="ORF">GKIL_0234</name>
</gene>
<name>U5QC94_GLOK1</name>
<organism evidence="1 2">
    <name type="scientific">Gloeobacter kilaueensis (strain ATCC BAA-2537 / CCAP 1431/1 / ULC 316 / JS1)</name>
    <dbReference type="NCBI Taxonomy" id="1183438"/>
    <lineage>
        <taxon>Bacteria</taxon>
        <taxon>Bacillati</taxon>
        <taxon>Cyanobacteriota</taxon>
        <taxon>Cyanophyceae</taxon>
        <taxon>Gloeobacterales</taxon>
        <taxon>Gloeobacteraceae</taxon>
        <taxon>Gloeobacter</taxon>
    </lineage>
</organism>
<protein>
    <submittedName>
        <fullName evidence="1">Uncharacterized protein</fullName>
    </submittedName>
</protein>
<dbReference type="KEGG" id="glj:GKIL_0234"/>
<dbReference type="RefSeq" id="WP_023171488.1">
    <property type="nucleotide sequence ID" value="NC_022600.1"/>
</dbReference>
<evidence type="ECO:0000313" key="1">
    <source>
        <dbReference type="EMBL" id="AGY56481.1"/>
    </source>
</evidence>
<sequence>MKTPIGEIIKNGVLFDMKNWREGTPDPEQLPQAVEALFEILTERRINYLIF</sequence>
<proteinExistence type="predicted"/>
<dbReference type="HOGENOM" id="CLU_3099328_0_0_3"/>
<reference evidence="1 2" key="1">
    <citation type="journal article" date="2013" name="PLoS ONE">
        <title>Cultivation and Complete Genome Sequencing of Gloeobacter kilaueensis sp. nov., from a Lava Cave in Kilauea Caldera, Hawai'i.</title>
        <authorList>
            <person name="Saw J.H."/>
            <person name="Schatz M."/>
            <person name="Brown M.V."/>
            <person name="Kunkel D.D."/>
            <person name="Foster J.S."/>
            <person name="Shick H."/>
            <person name="Christensen S."/>
            <person name="Hou S."/>
            <person name="Wan X."/>
            <person name="Donachie S.P."/>
        </authorList>
    </citation>
    <scope>NUCLEOTIDE SEQUENCE [LARGE SCALE GENOMIC DNA]</scope>
    <source>
        <strain evidence="2">JS</strain>
    </source>
</reference>
<keyword evidence="2" id="KW-1185">Reference proteome</keyword>
<dbReference type="STRING" id="1183438.GKIL_0234"/>
<dbReference type="AlphaFoldDB" id="U5QC94"/>
<accession>U5QC94</accession>
<dbReference type="Proteomes" id="UP000017396">
    <property type="component" value="Chromosome"/>
</dbReference>
<dbReference type="eggNOG" id="ENOG502ZCKZ">
    <property type="taxonomic scope" value="Bacteria"/>
</dbReference>
<evidence type="ECO:0000313" key="2">
    <source>
        <dbReference type="Proteomes" id="UP000017396"/>
    </source>
</evidence>
<dbReference type="EMBL" id="CP003587">
    <property type="protein sequence ID" value="AGY56481.1"/>
    <property type="molecule type" value="Genomic_DNA"/>
</dbReference>